<dbReference type="GO" id="GO:0043022">
    <property type="term" value="F:ribosome binding"/>
    <property type="evidence" value="ECO:0007669"/>
    <property type="project" value="UniProtKB-UniRule"/>
</dbReference>
<evidence type="ECO:0000313" key="8">
    <source>
        <dbReference type="Proteomes" id="UP000288405"/>
    </source>
</evidence>
<comment type="subcellular location">
    <subcellularLocation>
        <location evidence="5">Cytoplasm</location>
    </subcellularLocation>
    <text evidence="5">Associates with late stage pre-50S ribosomal subunits.</text>
</comment>
<keyword evidence="1 5" id="KW-0963">Cytoplasm</keyword>
<evidence type="ECO:0000256" key="3">
    <source>
        <dbReference type="ARBA" id="ARBA00022730"/>
    </source>
</evidence>
<dbReference type="RefSeq" id="WP_126776752.1">
    <property type="nucleotide sequence ID" value="NZ_PIPM01000005.1"/>
</dbReference>
<evidence type="ECO:0000256" key="2">
    <source>
        <dbReference type="ARBA" id="ARBA00022517"/>
    </source>
</evidence>
<dbReference type="OrthoDB" id="5293604at2"/>
<evidence type="ECO:0000256" key="1">
    <source>
        <dbReference type="ARBA" id="ARBA00022490"/>
    </source>
</evidence>
<dbReference type="GO" id="GO:1902626">
    <property type="term" value="P:assembly of large subunit precursor of preribosome"/>
    <property type="evidence" value="ECO:0007669"/>
    <property type="project" value="UniProtKB-UniRule"/>
</dbReference>
<dbReference type="Pfam" id="PF04751">
    <property type="entry name" value="DarP"/>
    <property type="match status" value="1"/>
</dbReference>
<comment type="caution">
    <text evidence="7">The sequence shown here is derived from an EMBL/GenBank/DDBJ whole genome shotgun (WGS) entry which is preliminary data.</text>
</comment>
<reference evidence="7 8" key="1">
    <citation type="journal article" date="2011" name="Front. Microbiol.">
        <title>Genomic signatures of strain selection and enhancement in Bacillus atrophaeus var. globigii, a historical biowarfare simulant.</title>
        <authorList>
            <person name="Gibbons H.S."/>
            <person name="Broomall S.M."/>
            <person name="McNew L.A."/>
            <person name="Daligault H."/>
            <person name="Chapman C."/>
            <person name="Bruce D."/>
            <person name="Karavis M."/>
            <person name="Krepps M."/>
            <person name="McGregor P.A."/>
            <person name="Hong C."/>
            <person name="Park K.H."/>
            <person name="Akmal A."/>
            <person name="Feldman A."/>
            <person name="Lin J.S."/>
            <person name="Chang W.E."/>
            <person name="Higgs B.W."/>
            <person name="Demirev P."/>
            <person name="Lindquist J."/>
            <person name="Liem A."/>
            <person name="Fochler E."/>
            <person name="Read T.D."/>
            <person name="Tapia R."/>
            <person name="Johnson S."/>
            <person name="Bishop-Lilly K.A."/>
            <person name="Detter C."/>
            <person name="Han C."/>
            <person name="Sozhamannan S."/>
            <person name="Rosenzweig C.N."/>
            <person name="Skowronski E.W."/>
        </authorList>
    </citation>
    <scope>NUCLEOTIDE SEQUENCE [LARGE SCALE GENOMIC DNA]</scope>
    <source>
        <strain evidence="7 8">GYP-17</strain>
    </source>
</reference>
<dbReference type="PANTHER" id="PTHR38101">
    <property type="entry name" value="UPF0307 PROTEIN YJGA"/>
    <property type="match status" value="1"/>
</dbReference>
<feature type="region of interest" description="Disordered" evidence="6">
    <location>
        <begin position="1"/>
        <end position="25"/>
    </location>
</feature>
<evidence type="ECO:0000313" key="7">
    <source>
        <dbReference type="EMBL" id="RUO33443.1"/>
    </source>
</evidence>
<accession>A0A432WI47</accession>
<dbReference type="PIRSF" id="PIRSF016183">
    <property type="entry name" value="UCP016183"/>
    <property type="match status" value="1"/>
</dbReference>
<keyword evidence="8" id="KW-1185">Reference proteome</keyword>
<dbReference type="InterPro" id="IPR023153">
    <property type="entry name" value="DarP_sf"/>
</dbReference>
<evidence type="ECO:0000256" key="4">
    <source>
        <dbReference type="ARBA" id="ARBA00022884"/>
    </source>
</evidence>
<dbReference type="SUPFAM" id="SSF158710">
    <property type="entry name" value="PSPTO4464-like"/>
    <property type="match status" value="1"/>
</dbReference>
<gene>
    <name evidence="5" type="primary">darP</name>
    <name evidence="7" type="ORF">CWE11_06255</name>
</gene>
<name>A0A432WI47_9GAMM</name>
<dbReference type="FunFam" id="1.10.60.30:FF:000002">
    <property type="entry name" value="UPF0307 protein YjgA"/>
    <property type="match status" value="1"/>
</dbReference>
<comment type="function">
    <text evidence="5">Member of a network of 50S ribosomal subunit biogenesis factors which assembles along the 30S-50S interface, preventing incorrect 23S rRNA structures from forming. Promotes peptidyl transferase center (PTC) maturation.</text>
</comment>
<keyword evidence="3 5" id="KW-0699">rRNA-binding</keyword>
<protein>
    <recommendedName>
        <fullName evidence="5">Dual-action ribosomal maturation protein DarP</fullName>
    </recommendedName>
    <alternativeName>
        <fullName evidence="5">Large ribosomal subunit assembly factor DarP</fullName>
    </alternativeName>
</protein>
<dbReference type="GO" id="GO:0019843">
    <property type="term" value="F:rRNA binding"/>
    <property type="evidence" value="ECO:0007669"/>
    <property type="project" value="UniProtKB-UniRule"/>
</dbReference>
<comment type="similarity">
    <text evidence="5">Belongs to the DarP family.</text>
</comment>
<organism evidence="7 8">
    <name type="scientific">Aliidiomarina sanyensis</name>
    <dbReference type="NCBI Taxonomy" id="1249555"/>
    <lineage>
        <taxon>Bacteria</taxon>
        <taxon>Pseudomonadati</taxon>
        <taxon>Pseudomonadota</taxon>
        <taxon>Gammaproteobacteria</taxon>
        <taxon>Alteromonadales</taxon>
        <taxon>Idiomarinaceae</taxon>
        <taxon>Aliidiomarina</taxon>
    </lineage>
</organism>
<keyword evidence="2 5" id="KW-0690">Ribosome biogenesis</keyword>
<evidence type="ECO:0000256" key="5">
    <source>
        <dbReference type="HAMAP-Rule" id="MF_00765"/>
    </source>
</evidence>
<keyword evidence="4 5" id="KW-0694">RNA-binding</keyword>
<dbReference type="CDD" id="cd16331">
    <property type="entry name" value="YjgA-like"/>
    <property type="match status" value="1"/>
</dbReference>
<dbReference type="HAMAP" id="MF_00765">
    <property type="entry name" value="DarP"/>
    <property type="match status" value="1"/>
</dbReference>
<proteinExistence type="inferred from homology"/>
<dbReference type="GO" id="GO:0005829">
    <property type="term" value="C:cytosol"/>
    <property type="evidence" value="ECO:0007669"/>
    <property type="project" value="TreeGrafter"/>
</dbReference>
<dbReference type="AlphaFoldDB" id="A0A432WI47"/>
<dbReference type="Proteomes" id="UP000288405">
    <property type="component" value="Unassembled WGS sequence"/>
</dbReference>
<sequence>MQSHDQDEFSDDLGPSKTQLKREAEAMHQLGTKLVKMGKNSLKQLPLDQELLDAIKLAQRVENKREGFRRQLQFIGKLLRGRDVEPILAKIDEIENHSLHQAAHFHGLERWRERILEEGDDAIQAFLDQYPTADRQQLRHYVRQAQKEQANNKPPAASRALFKYIRGVVG</sequence>
<dbReference type="EMBL" id="PIPM01000005">
    <property type="protein sequence ID" value="RUO33443.1"/>
    <property type="molecule type" value="Genomic_DNA"/>
</dbReference>
<dbReference type="Gene3D" id="1.10.60.30">
    <property type="entry name" value="PSPTO4464-like domains"/>
    <property type="match status" value="2"/>
</dbReference>
<dbReference type="InterPro" id="IPR006839">
    <property type="entry name" value="DarP"/>
</dbReference>
<evidence type="ECO:0000256" key="6">
    <source>
        <dbReference type="SAM" id="MobiDB-lite"/>
    </source>
</evidence>
<dbReference type="NCBIfam" id="NF003593">
    <property type="entry name" value="PRK05255.1-1"/>
    <property type="match status" value="1"/>
</dbReference>
<dbReference type="PANTHER" id="PTHR38101:SF1">
    <property type="entry name" value="UPF0307 PROTEIN YJGA"/>
    <property type="match status" value="1"/>
</dbReference>